<name>A0ABD6VKU6_9GAMM</name>
<comment type="caution">
    <text evidence="1">The sequence shown here is derived from an EMBL/GenBank/DDBJ whole genome shotgun (WGS) entry which is preliminary data.</text>
</comment>
<gene>
    <name evidence="1" type="ORF">BV926_17315</name>
</gene>
<sequence>MKQYTNELTPEIIHGIRNPHSQSELAELREDERKFILEDIKKRAEIPIVAIYRYACEGALTRDGGVLRKASSRNITRLKDGTELRYALVGDEVSYPNGRIAKIISGTGKRNKSNGRSFALVGSELDNGDVIVSTPQNGRMLVEFDDNRFGHDFLKPEVLEV</sequence>
<dbReference type="RefSeq" id="WP_103162784.1">
    <property type="nucleotide sequence ID" value="NZ_MTAH01000015.1"/>
</dbReference>
<protein>
    <submittedName>
        <fullName evidence="1">Uncharacterized protein</fullName>
    </submittedName>
</protein>
<evidence type="ECO:0000313" key="1">
    <source>
        <dbReference type="EMBL" id="POE24741.1"/>
    </source>
</evidence>
<organism evidence="1 2">
    <name type="scientific">Pectobacterium odoriferum</name>
    <dbReference type="NCBI Taxonomy" id="78398"/>
    <lineage>
        <taxon>Bacteria</taxon>
        <taxon>Pseudomonadati</taxon>
        <taxon>Pseudomonadota</taxon>
        <taxon>Gammaproteobacteria</taxon>
        <taxon>Enterobacterales</taxon>
        <taxon>Pectobacteriaceae</taxon>
        <taxon>Pectobacterium</taxon>
    </lineage>
</organism>
<dbReference type="EMBL" id="MTAO01000014">
    <property type="protein sequence ID" value="POE24741.1"/>
    <property type="molecule type" value="Genomic_DNA"/>
</dbReference>
<dbReference type="Proteomes" id="UP000237274">
    <property type="component" value="Unassembled WGS sequence"/>
</dbReference>
<dbReference type="AlphaFoldDB" id="A0ABD6VKU6"/>
<accession>A0ABD6VKU6</accession>
<proteinExistence type="predicted"/>
<reference evidence="1 2" key="1">
    <citation type="submission" date="2017-01" db="EMBL/GenBank/DDBJ databases">
        <title>Comparative Genomics of 38 Pectobacterium strains comprising three species revealed the characteristics of Pectobacterium carotovorum.</title>
        <authorList>
            <person name="Xie H."/>
            <person name="Ma Y."/>
            <person name="Li X."/>
        </authorList>
    </citation>
    <scope>NUCLEOTIDE SEQUENCE [LARGE SCALE GENOMIC DNA]</scope>
    <source>
        <strain evidence="1 2">Q142</strain>
    </source>
</reference>
<evidence type="ECO:0000313" key="2">
    <source>
        <dbReference type="Proteomes" id="UP000237274"/>
    </source>
</evidence>